<reference evidence="3" key="1">
    <citation type="submission" date="2016-01" db="EMBL/GenBank/DDBJ databases">
        <authorList>
            <person name="Peeters C."/>
        </authorList>
    </citation>
    <scope>NUCLEOTIDE SEQUENCE [LARGE SCALE GENOMIC DNA]</scope>
</reference>
<keyword evidence="3" id="KW-1185">Reference proteome</keyword>
<evidence type="ECO:0000313" key="3">
    <source>
        <dbReference type="Proteomes" id="UP000054740"/>
    </source>
</evidence>
<dbReference type="Pfam" id="PF02698">
    <property type="entry name" value="DUF218"/>
    <property type="match status" value="1"/>
</dbReference>
<evidence type="ECO:0000259" key="1">
    <source>
        <dbReference type="Pfam" id="PF02698"/>
    </source>
</evidence>
<dbReference type="GO" id="GO:0043164">
    <property type="term" value="P:Gram-negative-bacterium-type cell wall biogenesis"/>
    <property type="evidence" value="ECO:0007669"/>
    <property type="project" value="TreeGrafter"/>
</dbReference>
<protein>
    <recommendedName>
        <fullName evidence="1">DUF218 domain-containing protein</fullName>
    </recommendedName>
</protein>
<dbReference type="InterPro" id="IPR014729">
    <property type="entry name" value="Rossmann-like_a/b/a_fold"/>
</dbReference>
<dbReference type="PANTHER" id="PTHR30336:SF4">
    <property type="entry name" value="ENVELOPE BIOGENESIS FACTOR ELYC"/>
    <property type="match status" value="1"/>
</dbReference>
<dbReference type="AlphaFoldDB" id="A0A158JES4"/>
<sequence>MQIAIVVAGLVWAIGSGWFANPLLDLAQLGYRYTDMPTFAPKTTIVLMGAGTSRRASGLVPKSDAMPRIAAVATLYRQCRETGASCKVILSGGDPQDHGQAEADNYAPYVLALGVPSEDLVRENQSLNTYENARNVANILGPSHDNRLILVTSAYHMRRSVRAFEAFGYAPVPYVSDVRHYGVTLLPHRWGFSNSELALHELVGLARFDVYRWLHLY</sequence>
<gene>
    <name evidence="2" type="ORF">AWB70_06441</name>
</gene>
<dbReference type="InterPro" id="IPR003848">
    <property type="entry name" value="DUF218"/>
</dbReference>
<dbReference type="Proteomes" id="UP000054740">
    <property type="component" value="Unassembled WGS sequence"/>
</dbReference>
<organism evidence="2 3">
    <name type="scientific">Caballeronia cordobensis</name>
    <name type="common">Burkholderia cordobensis</name>
    <dbReference type="NCBI Taxonomy" id="1353886"/>
    <lineage>
        <taxon>Bacteria</taxon>
        <taxon>Pseudomonadati</taxon>
        <taxon>Pseudomonadota</taxon>
        <taxon>Betaproteobacteria</taxon>
        <taxon>Burkholderiales</taxon>
        <taxon>Burkholderiaceae</taxon>
        <taxon>Caballeronia</taxon>
    </lineage>
</organism>
<dbReference type="Gene3D" id="3.40.50.620">
    <property type="entry name" value="HUPs"/>
    <property type="match status" value="1"/>
</dbReference>
<dbReference type="GO" id="GO:0005886">
    <property type="term" value="C:plasma membrane"/>
    <property type="evidence" value="ECO:0007669"/>
    <property type="project" value="TreeGrafter"/>
</dbReference>
<dbReference type="EMBL" id="FCNY02000024">
    <property type="protein sequence ID" value="SAL67155.1"/>
    <property type="molecule type" value="Genomic_DNA"/>
</dbReference>
<accession>A0A158JES4</accession>
<dbReference type="CDD" id="cd06259">
    <property type="entry name" value="YdcF-like"/>
    <property type="match status" value="1"/>
</dbReference>
<dbReference type="RefSeq" id="WP_053568384.1">
    <property type="nucleotide sequence ID" value="NZ_FCNY02000024.1"/>
</dbReference>
<proteinExistence type="predicted"/>
<name>A0A158JES4_CABCO</name>
<feature type="domain" description="DUF218" evidence="1">
    <location>
        <begin position="44"/>
        <end position="204"/>
    </location>
</feature>
<evidence type="ECO:0000313" key="2">
    <source>
        <dbReference type="EMBL" id="SAL67155.1"/>
    </source>
</evidence>
<dbReference type="PANTHER" id="PTHR30336">
    <property type="entry name" value="INNER MEMBRANE PROTEIN, PROBABLE PERMEASE"/>
    <property type="match status" value="1"/>
</dbReference>
<dbReference type="InterPro" id="IPR051599">
    <property type="entry name" value="Cell_Envelope_Assoc"/>
</dbReference>
<dbReference type="GO" id="GO:0000270">
    <property type="term" value="P:peptidoglycan metabolic process"/>
    <property type="evidence" value="ECO:0007669"/>
    <property type="project" value="TreeGrafter"/>
</dbReference>